<dbReference type="PROSITE" id="PS50048">
    <property type="entry name" value="ZN2_CY6_FUNGAL_2"/>
    <property type="match status" value="1"/>
</dbReference>
<reference evidence="8 9" key="1">
    <citation type="submission" date="2016-05" db="EMBL/GenBank/DDBJ databases">
        <title>Comparative analysis of secretome profiles of manganese(II)-oxidizing ascomycete fungi.</title>
        <authorList>
            <consortium name="DOE Joint Genome Institute"/>
            <person name="Zeiner C.A."/>
            <person name="Purvine S.O."/>
            <person name="Zink E.M."/>
            <person name="Wu S."/>
            <person name="Pasa-Tolic L."/>
            <person name="Chaput D.L."/>
            <person name="Haridas S."/>
            <person name="Grigoriev I.V."/>
            <person name="Santelli C.M."/>
            <person name="Hansel C.M."/>
        </authorList>
    </citation>
    <scope>NUCLEOTIDE SEQUENCE [LARGE SCALE GENOMIC DNA]</scope>
    <source>
        <strain evidence="8 9">SRC1lrK2f</strain>
    </source>
</reference>
<dbReference type="Pfam" id="PF00172">
    <property type="entry name" value="Zn_clus"/>
    <property type="match status" value="1"/>
</dbReference>
<name>A0A177DL57_ALTAL</name>
<dbReference type="PANTHER" id="PTHR31944:SF130">
    <property type="entry name" value="ZN(II)2CYS6 TRANSCRIPTION FACTO (EUROFUNG)"/>
    <property type="match status" value="1"/>
</dbReference>
<keyword evidence="5" id="KW-0804">Transcription</keyword>
<dbReference type="PANTHER" id="PTHR31944">
    <property type="entry name" value="HEME-RESPONSIVE ZINC FINGER TRANSCRIPTION FACTOR HAP1"/>
    <property type="match status" value="1"/>
</dbReference>
<dbReference type="SUPFAM" id="SSF57701">
    <property type="entry name" value="Zn2/Cys6 DNA-binding domain"/>
    <property type="match status" value="1"/>
</dbReference>
<accession>A0A177DL57</accession>
<evidence type="ECO:0000256" key="1">
    <source>
        <dbReference type="ARBA" id="ARBA00022723"/>
    </source>
</evidence>
<evidence type="ECO:0000313" key="8">
    <source>
        <dbReference type="EMBL" id="OAG19762.1"/>
    </source>
</evidence>
<dbReference type="AlphaFoldDB" id="A0A177DL57"/>
<evidence type="ECO:0000256" key="6">
    <source>
        <dbReference type="ARBA" id="ARBA00023242"/>
    </source>
</evidence>
<dbReference type="Pfam" id="PF04082">
    <property type="entry name" value="Fungal_trans"/>
    <property type="match status" value="1"/>
</dbReference>
<keyword evidence="1" id="KW-0479">Metal-binding</keyword>
<dbReference type="GO" id="GO:0000978">
    <property type="term" value="F:RNA polymerase II cis-regulatory region sequence-specific DNA binding"/>
    <property type="evidence" value="ECO:0007669"/>
    <property type="project" value="TreeGrafter"/>
</dbReference>
<protein>
    <recommendedName>
        <fullName evidence="7">Zn(2)-C6 fungal-type domain-containing protein</fullName>
    </recommendedName>
</protein>
<proteinExistence type="predicted"/>
<dbReference type="VEuPathDB" id="FungiDB:CC77DRAFT_137820"/>
<evidence type="ECO:0000256" key="4">
    <source>
        <dbReference type="ARBA" id="ARBA00023125"/>
    </source>
</evidence>
<dbReference type="InterPro" id="IPR036864">
    <property type="entry name" value="Zn2-C6_fun-type_DNA-bd_sf"/>
</dbReference>
<sequence length="743" mass="83062">MNKPRIQRRQRAVLSCNDCRRRKLRCDRKLPCDRCIKGGIAEECAYETDNQTPPSDCLLERPSKRQRESVPCAAAARTEEAPRSYLDVPKLFNPSEFARSDITAQDRVKHLERQVALLEQQLLVQKSVSLEASRFIGRTTDTLSGTTSPRGFLKGRHYGSFYYGPSSPTSIMAYFPELRAFMKNVYHNSTAQRLAQDMMAVGKATSTNGSSYRIVTVSSLRDLLPDRSITDRLVQKYLSTFETTYRILHIPTFQNAYERYWDVDKPGSTEMDAVVLSILACTICICTNGSPQYSRNGSTLHTQAVLWMKACEAWLRRQSSKHRTLASLQVRCLRLLALAATSHKAKDYYHEVQAHMGIMISCGMHRDPVHFGDRCSTFEGEMRRRLWATSVEIELQASIDKGTPSMVSRLEADCAAPGNFNDVQLSPSLEELPPSEPVEVFTDTSFLFMSTRSLNFRSSLCALTNSLQSRLDFQDTLSHANTIEEYIQSIPNWTDPGSLQARTLLDLQLRQLLVILYAAKTADVGATLNTERRYSIIALMGAAAATTALHTALTASSNLALCCTRSDYYRAALLVCHVACHANKVNDTMVAQAAKSTLDSCAQQALRLQEERVMLVGRGGQQHWVLSAAVGLASVQFEPSHSDAVKLQAIDRVSRLLYRMLSRKDIGEEPPANEVLLQDAPRIPKQINSHPGYSAAALSTDSFADVGLRIDAFDFGETSEWMLDDFWFLNEPFGSECQANHLI</sequence>
<dbReference type="KEGG" id="aalt:CC77DRAFT_137820"/>
<dbReference type="GO" id="GO:0008270">
    <property type="term" value="F:zinc ion binding"/>
    <property type="evidence" value="ECO:0007669"/>
    <property type="project" value="InterPro"/>
</dbReference>
<keyword evidence="6" id="KW-0539">Nucleus</keyword>
<organism evidence="8 9">
    <name type="scientific">Alternaria alternata</name>
    <name type="common">Alternaria rot fungus</name>
    <name type="synonym">Torula alternata</name>
    <dbReference type="NCBI Taxonomy" id="5599"/>
    <lineage>
        <taxon>Eukaryota</taxon>
        <taxon>Fungi</taxon>
        <taxon>Dikarya</taxon>
        <taxon>Ascomycota</taxon>
        <taxon>Pezizomycotina</taxon>
        <taxon>Dothideomycetes</taxon>
        <taxon>Pleosporomycetidae</taxon>
        <taxon>Pleosporales</taxon>
        <taxon>Pleosporineae</taxon>
        <taxon>Pleosporaceae</taxon>
        <taxon>Alternaria</taxon>
        <taxon>Alternaria sect. Alternaria</taxon>
        <taxon>Alternaria alternata complex</taxon>
    </lineage>
</organism>
<dbReference type="GO" id="GO:0005634">
    <property type="term" value="C:nucleus"/>
    <property type="evidence" value="ECO:0007669"/>
    <property type="project" value="TreeGrafter"/>
</dbReference>
<feature type="domain" description="Zn(2)-C6 fungal-type" evidence="7">
    <location>
        <begin position="15"/>
        <end position="46"/>
    </location>
</feature>
<keyword evidence="2" id="KW-0862">Zinc</keyword>
<dbReference type="CDD" id="cd00067">
    <property type="entry name" value="GAL4"/>
    <property type="match status" value="1"/>
</dbReference>
<evidence type="ECO:0000256" key="2">
    <source>
        <dbReference type="ARBA" id="ARBA00022833"/>
    </source>
</evidence>
<keyword evidence="4" id="KW-0238">DNA-binding</keyword>
<gene>
    <name evidence="8" type="ORF">CC77DRAFT_137820</name>
</gene>
<keyword evidence="3" id="KW-0805">Transcription regulation</keyword>
<dbReference type="InterPro" id="IPR007219">
    <property type="entry name" value="XnlR_reg_dom"/>
</dbReference>
<evidence type="ECO:0000313" key="9">
    <source>
        <dbReference type="Proteomes" id="UP000077248"/>
    </source>
</evidence>
<dbReference type="GO" id="GO:0001228">
    <property type="term" value="F:DNA-binding transcription activator activity, RNA polymerase II-specific"/>
    <property type="evidence" value="ECO:0007669"/>
    <property type="project" value="TreeGrafter"/>
</dbReference>
<dbReference type="EMBL" id="KV441480">
    <property type="protein sequence ID" value="OAG19762.1"/>
    <property type="molecule type" value="Genomic_DNA"/>
</dbReference>
<dbReference type="InterPro" id="IPR001138">
    <property type="entry name" value="Zn2Cys6_DnaBD"/>
</dbReference>
<dbReference type="CDD" id="cd12148">
    <property type="entry name" value="fungal_TF_MHR"/>
    <property type="match status" value="1"/>
</dbReference>
<dbReference type="OMA" id="DVLRYTH"/>
<dbReference type="SMART" id="SM00066">
    <property type="entry name" value="GAL4"/>
    <property type="match status" value="1"/>
</dbReference>
<keyword evidence="9" id="KW-1185">Reference proteome</keyword>
<evidence type="ECO:0000259" key="7">
    <source>
        <dbReference type="PROSITE" id="PS50048"/>
    </source>
</evidence>
<evidence type="ECO:0000256" key="5">
    <source>
        <dbReference type="ARBA" id="ARBA00023163"/>
    </source>
</evidence>
<dbReference type="GeneID" id="29115820"/>
<evidence type="ECO:0000256" key="3">
    <source>
        <dbReference type="ARBA" id="ARBA00023015"/>
    </source>
</evidence>
<dbReference type="PROSITE" id="PS00463">
    <property type="entry name" value="ZN2_CY6_FUNGAL_1"/>
    <property type="match status" value="1"/>
</dbReference>
<dbReference type="Proteomes" id="UP000077248">
    <property type="component" value="Unassembled WGS sequence"/>
</dbReference>
<dbReference type="RefSeq" id="XP_018385183.1">
    <property type="nucleotide sequence ID" value="XM_018530226.1"/>
</dbReference>
<dbReference type="GO" id="GO:0006351">
    <property type="term" value="P:DNA-templated transcription"/>
    <property type="evidence" value="ECO:0007669"/>
    <property type="project" value="InterPro"/>
</dbReference>
<dbReference type="InterPro" id="IPR051430">
    <property type="entry name" value="Fungal_TF_Env_Response"/>
</dbReference>
<dbReference type="Gene3D" id="4.10.240.10">
    <property type="entry name" value="Zn(2)-C6 fungal-type DNA-binding domain"/>
    <property type="match status" value="1"/>
</dbReference>